<dbReference type="PANTHER" id="PTHR43674">
    <property type="entry name" value="NITRILASE C965.09-RELATED"/>
    <property type="match status" value="1"/>
</dbReference>
<dbReference type="PROSITE" id="PS50263">
    <property type="entry name" value="CN_HYDROLASE"/>
    <property type="match status" value="1"/>
</dbReference>
<proteinExistence type="predicted"/>
<dbReference type="PANTHER" id="PTHR43674:SF2">
    <property type="entry name" value="BETA-UREIDOPROPIONASE"/>
    <property type="match status" value="1"/>
</dbReference>
<dbReference type="InterPro" id="IPR050345">
    <property type="entry name" value="Aliph_Amidase/BUP"/>
</dbReference>
<comment type="caution">
    <text evidence="3">The sequence shown here is derived from an EMBL/GenBank/DDBJ whole genome shotgun (WGS) entry which is preliminary data.</text>
</comment>
<evidence type="ECO:0000256" key="1">
    <source>
        <dbReference type="ARBA" id="ARBA00022801"/>
    </source>
</evidence>
<dbReference type="CDD" id="cd07197">
    <property type="entry name" value="nitrilase"/>
    <property type="match status" value="1"/>
</dbReference>
<accession>A0AA42BAS3</accession>
<name>A0AA42BAS3_9BACT</name>
<dbReference type="GO" id="GO:0016811">
    <property type="term" value="F:hydrolase activity, acting on carbon-nitrogen (but not peptide) bonds, in linear amides"/>
    <property type="evidence" value="ECO:0007669"/>
    <property type="project" value="TreeGrafter"/>
</dbReference>
<keyword evidence="1 3" id="KW-0378">Hydrolase</keyword>
<dbReference type="EMBL" id="JAMSLR010000011">
    <property type="protein sequence ID" value="MCM8750166.1"/>
    <property type="molecule type" value="Genomic_DNA"/>
</dbReference>
<dbReference type="Proteomes" id="UP001165306">
    <property type="component" value="Unassembled WGS sequence"/>
</dbReference>
<dbReference type="Gene3D" id="3.60.110.10">
    <property type="entry name" value="Carbon-nitrogen hydrolase"/>
    <property type="match status" value="1"/>
</dbReference>
<sequence>MRVTVCELPDGAEGFARAWSQLVQHVREEQSDLVLLPEMPAVAWFCGIPQFRPEVWQAAVVAHQELLGRLGELGAAIVLGSRPVERGGARLNQAFAWTTGEGYQPVHEKRFLPDHEGFFEARWFDPGPDAFAVASVEGVAIGFLVCSDAMFPERARHYGRQGAQLIAVPRATGGHDRWLVAARMAAIVSGAYVLSSNRAGDAALDPAFRFGGRGWVIDPEGEVLAETSTVQPFATVEIDLEATAVARRTYPRYLS</sequence>
<dbReference type="RefSeq" id="WP_284057954.1">
    <property type="nucleotide sequence ID" value="NZ_JAMSLR010000011.1"/>
</dbReference>
<evidence type="ECO:0000313" key="3">
    <source>
        <dbReference type="EMBL" id="MCM8750166.1"/>
    </source>
</evidence>
<evidence type="ECO:0000313" key="4">
    <source>
        <dbReference type="Proteomes" id="UP001165306"/>
    </source>
</evidence>
<organism evidence="3 4">
    <name type="scientific">Thermalbibacter longus</name>
    <dbReference type="NCBI Taxonomy" id="2951981"/>
    <lineage>
        <taxon>Bacteria</taxon>
        <taxon>Pseudomonadati</taxon>
        <taxon>Thermomicrobiota</taxon>
        <taxon>Thermomicrobia</taxon>
        <taxon>Thermomicrobiales</taxon>
        <taxon>Thermomicrobiaceae</taxon>
        <taxon>Thermalbibacter</taxon>
    </lineage>
</organism>
<evidence type="ECO:0000259" key="2">
    <source>
        <dbReference type="PROSITE" id="PS50263"/>
    </source>
</evidence>
<gene>
    <name evidence="3" type="ORF">NET02_13520</name>
</gene>
<feature type="domain" description="CN hydrolase" evidence="2">
    <location>
        <begin position="1"/>
        <end position="240"/>
    </location>
</feature>
<dbReference type="SUPFAM" id="SSF56317">
    <property type="entry name" value="Carbon-nitrogen hydrolase"/>
    <property type="match status" value="1"/>
</dbReference>
<dbReference type="InterPro" id="IPR003010">
    <property type="entry name" value="C-N_Hydrolase"/>
</dbReference>
<protein>
    <submittedName>
        <fullName evidence="3">Carbon-nitrogen hydrolase family protein</fullName>
    </submittedName>
</protein>
<keyword evidence="4" id="KW-1185">Reference proteome</keyword>
<dbReference type="AlphaFoldDB" id="A0AA42BAS3"/>
<dbReference type="InterPro" id="IPR036526">
    <property type="entry name" value="C-N_Hydrolase_sf"/>
</dbReference>
<dbReference type="Pfam" id="PF00795">
    <property type="entry name" value="CN_hydrolase"/>
    <property type="match status" value="1"/>
</dbReference>
<reference evidence="3" key="1">
    <citation type="submission" date="2022-06" db="EMBL/GenBank/DDBJ databases">
        <title>CFH 74404 Thermomicrobiaceae sp.</title>
        <authorList>
            <person name="Ming H."/>
            <person name="Li W.-J."/>
            <person name="Zhao Z."/>
        </authorList>
    </citation>
    <scope>NUCLEOTIDE SEQUENCE</scope>
    <source>
        <strain evidence="3">CFH 74404</strain>
    </source>
</reference>